<evidence type="ECO:0000313" key="2">
    <source>
        <dbReference type="Proteomes" id="UP000004791"/>
    </source>
</evidence>
<reference evidence="1 2" key="1">
    <citation type="journal article" date="2012" name="J. Virol.">
        <title>Sequence and structural characterization of great salt lake bacteriophage CW02, a member of the T7-like supergroup.</title>
        <authorList>
            <person name="Shen P.S."/>
            <person name="Domek M.J."/>
            <person name="Sanz-Garcia E."/>
            <person name="Makaju A."/>
            <person name="Taylor R.M."/>
            <person name="Hoggan R."/>
            <person name="Culumber M.D."/>
            <person name="Oberg C.J."/>
            <person name="Breakwell D.P."/>
            <person name="Prince J.T."/>
            <person name="Belnap D.M."/>
        </authorList>
    </citation>
    <scope>NUCLEOTIDE SEQUENCE [LARGE SCALE GENOMIC DNA]</scope>
</reference>
<dbReference type="GeneID" id="14016735"/>
<accession>H9D1H4</accession>
<dbReference type="Proteomes" id="UP000004791">
    <property type="component" value="Segment"/>
</dbReference>
<proteinExistence type="predicted"/>
<evidence type="ECO:0000313" key="1">
    <source>
        <dbReference type="EMBL" id="AFE86216.1"/>
    </source>
</evidence>
<organism evidence="1 2">
    <name type="scientific">Salinivibrio phage CW02</name>
    <dbReference type="NCBI Taxonomy" id="1161935"/>
    <lineage>
        <taxon>Viruses</taxon>
        <taxon>Duplodnaviria</taxon>
        <taxon>Heunggongvirae</taxon>
        <taxon>Uroviricota</taxon>
        <taxon>Caudoviricetes</taxon>
        <taxon>Zobellviridae</taxon>
        <taxon>Salinovirus</taxon>
        <taxon>Salinovirus utanense</taxon>
    </lineage>
</organism>
<dbReference type="EMBL" id="JQ446452">
    <property type="protein sequence ID" value="AFE86216.1"/>
    <property type="molecule type" value="Genomic_DNA"/>
</dbReference>
<dbReference type="OrthoDB" id="29328at10239"/>
<dbReference type="RefSeq" id="YP_007010561.1">
    <property type="nucleotide sequence ID" value="NC_019540.1"/>
</dbReference>
<keyword evidence="2" id="KW-1185">Reference proteome</keyword>
<name>H9D1H4_9CAUD</name>
<sequence>MSYKIQTKILSKCEEHEKEEIRGSFVASYAYHKKLLEVLEDKLASVENESLSKDLYENPNWAFRQADIAGYKRAIKEIKNFL</sequence>
<dbReference type="KEGG" id="vg:14016735"/>
<protein>
    <submittedName>
        <fullName evidence="1">Uncharacterized protein</fullName>
    </submittedName>
</protein>